<reference evidence="1 2" key="1">
    <citation type="submission" date="2015-11" db="EMBL/GenBank/DDBJ databases">
        <title>Genomic analysis of 38 Legionella species identifies large and diverse effector repertoires.</title>
        <authorList>
            <person name="Burstein D."/>
            <person name="Amaro F."/>
            <person name="Zusman T."/>
            <person name="Lifshitz Z."/>
            <person name="Cohen O."/>
            <person name="Gilbert J.A."/>
            <person name="Pupko T."/>
            <person name="Shuman H.A."/>
            <person name="Segal G."/>
        </authorList>
    </citation>
    <scope>NUCLEOTIDE SEQUENCE [LARGE SCALE GENOMIC DNA]</scope>
    <source>
        <strain evidence="1 2">PX-1-G2-E2</strain>
    </source>
</reference>
<dbReference type="Proteomes" id="UP000054908">
    <property type="component" value="Unassembled WGS sequence"/>
</dbReference>
<keyword evidence="1" id="KW-0449">Lipoprotein</keyword>
<name>A0A0W0VZW4_9GAMM</name>
<gene>
    <name evidence="1" type="primary">dotC</name>
    <name evidence="1" type="ORF">Lmac_1942</name>
</gene>
<dbReference type="Pfam" id="PF16932">
    <property type="entry name" value="T4SS_TraI"/>
    <property type="match status" value="1"/>
</dbReference>
<protein>
    <submittedName>
        <fullName evidence="1">Defect in organelle trafficking lipoprotein DotC</fullName>
    </submittedName>
</protein>
<accession>A0A0W0VZW4</accession>
<dbReference type="STRING" id="466.Lmac_1942"/>
<dbReference type="PATRIC" id="fig|466.6.peg.2049"/>
<proteinExistence type="predicted"/>
<dbReference type="EMBL" id="LNYL01000044">
    <property type="protein sequence ID" value="KTD25578.1"/>
    <property type="molecule type" value="Genomic_DNA"/>
</dbReference>
<dbReference type="InterPro" id="IPR031618">
    <property type="entry name" value="T4SS_TraI"/>
</dbReference>
<sequence>MFIQIVKLLNYAMPKFIRNLFIICLALLLVACSRNNTDQLPGNTASLAGLQAMGNVQHKKKKTRKKKRNNKIRETALKETALSIGAQSGLAWRARMIDDQLTRLARRLDAIYDFNALLLEHNILPPVLLEGRNAFNLADTQTIRISNRTYKIAKQARFVTTAPNWRQYLWMDYQQPEYPNAALLPKTRREKQVWDYYVEKGWKNGIEQAATILEESIARIKEDYTGMILYRKLLAMNMVSPPYVSHTDLGVTGDTNELHIDDRVLRITALPLLNVNAKEWIAPVAKDENALEKFKNMEKLAQNTKIIITSKAWQPVIAPVNTTDRDKY</sequence>
<dbReference type="PROSITE" id="PS51257">
    <property type="entry name" value="PROKAR_LIPOPROTEIN"/>
    <property type="match status" value="1"/>
</dbReference>
<dbReference type="AlphaFoldDB" id="A0A0W0VZW4"/>
<organism evidence="1 2">
    <name type="scientific">Legionella maceachernii</name>
    <dbReference type="NCBI Taxonomy" id="466"/>
    <lineage>
        <taxon>Bacteria</taxon>
        <taxon>Pseudomonadati</taxon>
        <taxon>Pseudomonadota</taxon>
        <taxon>Gammaproteobacteria</taxon>
        <taxon>Legionellales</taxon>
        <taxon>Legionellaceae</taxon>
        <taxon>Legionella</taxon>
    </lineage>
</organism>
<keyword evidence="2" id="KW-1185">Reference proteome</keyword>
<evidence type="ECO:0000313" key="1">
    <source>
        <dbReference type="EMBL" id="KTD25578.1"/>
    </source>
</evidence>
<comment type="caution">
    <text evidence="1">The sequence shown here is derived from an EMBL/GenBank/DDBJ whole genome shotgun (WGS) entry which is preliminary data.</text>
</comment>
<evidence type="ECO:0000313" key="2">
    <source>
        <dbReference type="Proteomes" id="UP000054908"/>
    </source>
</evidence>